<evidence type="ECO:0000259" key="2">
    <source>
        <dbReference type="Pfam" id="PF00582"/>
    </source>
</evidence>
<evidence type="ECO:0000313" key="3">
    <source>
        <dbReference type="EMBL" id="GEP67420.1"/>
    </source>
</evidence>
<feature type="domain" description="UspA" evidence="2">
    <location>
        <begin position="3"/>
        <end position="139"/>
    </location>
</feature>
<comment type="similarity">
    <text evidence="1">Belongs to the universal stress protein A family.</text>
</comment>
<organism evidence="3 4">
    <name type="scientific">Cellulomonas soli</name>
    <dbReference type="NCBI Taxonomy" id="931535"/>
    <lineage>
        <taxon>Bacteria</taxon>
        <taxon>Bacillati</taxon>
        <taxon>Actinomycetota</taxon>
        <taxon>Actinomycetes</taxon>
        <taxon>Micrococcales</taxon>
        <taxon>Cellulomonadaceae</taxon>
        <taxon>Cellulomonas</taxon>
    </lineage>
</organism>
<keyword evidence="4" id="KW-1185">Reference proteome</keyword>
<comment type="caution">
    <text evidence="3">The sequence shown here is derived from an EMBL/GenBank/DDBJ whole genome shotgun (WGS) entry which is preliminary data.</text>
</comment>
<accession>A0A512P8B3</accession>
<dbReference type="Gene3D" id="3.40.50.620">
    <property type="entry name" value="HUPs"/>
    <property type="match status" value="2"/>
</dbReference>
<dbReference type="InterPro" id="IPR014729">
    <property type="entry name" value="Rossmann-like_a/b/a_fold"/>
</dbReference>
<reference evidence="3 4" key="1">
    <citation type="submission" date="2019-07" db="EMBL/GenBank/DDBJ databases">
        <title>Whole genome shotgun sequence of Cellulomonas soli NBRC 109434.</title>
        <authorList>
            <person name="Hosoyama A."/>
            <person name="Uohara A."/>
            <person name="Ohji S."/>
            <person name="Ichikawa N."/>
        </authorList>
    </citation>
    <scope>NUCLEOTIDE SEQUENCE [LARGE SCALE GENOMIC DNA]</scope>
    <source>
        <strain evidence="3 4">NBRC 109434</strain>
    </source>
</reference>
<gene>
    <name evidence="3" type="ORF">CSO01_01350</name>
</gene>
<dbReference type="Proteomes" id="UP000321798">
    <property type="component" value="Unassembled WGS sequence"/>
</dbReference>
<dbReference type="AlphaFoldDB" id="A0A512P8B3"/>
<evidence type="ECO:0000256" key="1">
    <source>
        <dbReference type="ARBA" id="ARBA00008791"/>
    </source>
</evidence>
<dbReference type="PANTHER" id="PTHR46268">
    <property type="entry name" value="STRESS RESPONSE PROTEIN NHAX"/>
    <property type="match status" value="1"/>
</dbReference>
<dbReference type="CDD" id="cd00293">
    <property type="entry name" value="USP-like"/>
    <property type="match status" value="2"/>
</dbReference>
<sequence length="292" mass="29924">MVPSVVVGYDASEHSVAAVRWAAREAARTASPLLVVHVWGFAHQRTGGAGTSWLGAQVVAGVQAVADEGVALAVEAAPEVHARGFVGHGPPAQVLVDHSRDARLVVLGRHGTGWVREAVIGSVAASVVQHAFCPVVVVPTGDVPDHGVVVVGVDGSAGADAALDTAAEHSASRGAALRVLTAWTTVPVTSTMSYWVIAYPDSTPDQLALAHAEQVQEVARARLARTAPELQASWEIVEGRASDVLTAAARGADLVVVGARGRGGLAGLLLGSVSRGVVRHSPCPVLVTRSRP</sequence>
<dbReference type="SUPFAM" id="SSF52402">
    <property type="entry name" value="Adenine nucleotide alpha hydrolases-like"/>
    <property type="match status" value="2"/>
</dbReference>
<dbReference type="InterPro" id="IPR006015">
    <property type="entry name" value="Universal_stress_UspA"/>
</dbReference>
<dbReference type="EMBL" id="BKAL01000001">
    <property type="protein sequence ID" value="GEP67420.1"/>
    <property type="molecule type" value="Genomic_DNA"/>
</dbReference>
<feature type="domain" description="UspA" evidence="2">
    <location>
        <begin position="149"/>
        <end position="289"/>
    </location>
</feature>
<name>A0A512P8B3_9CELL</name>
<dbReference type="PANTHER" id="PTHR46268:SF6">
    <property type="entry name" value="UNIVERSAL STRESS PROTEIN UP12"/>
    <property type="match status" value="1"/>
</dbReference>
<protein>
    <submittedName>
        <fullName evidence="3">Universal stress protein</fullName>
    </submittedName>
</protein>
<dbReference type="Pfam" id="PF00582">
    <property type="entry name" value="Usp"/>
    <property type="match status" value="2"/>
</dbReference>
<dbReference type="PRINTS" id="PR01438">
    <property type="entry name" value="UNVRSLSTRESS"/>
</dbReference>
<proteinExistence type="inferred from homology"/>
<evidence type="ECO:0000313" key="4">
    <source>
        <dbReference type="Proteomes" id="UP000321798"/>
    </source>
</evidence>
<dbReference type="InterPro" id="IPR006016">
    <property type="entry name" value="UspA"/>
</dbReference>